<protein>
    <submittedName>
        <fullName evidence="3">Uncharacterized protein</fullName>
    </submittedName>
</protein>
<feature type="region of interest" description="Disordered" evidence="1">
    <location>
        <begin position="1"/>
        <end position="33"/>
    </location>
</feature>
<evidence type="ECO:0000256" key="1">
    <source>
        <dbReference type="SAM" id="MobiDB-lite"/>
    </source>
</evidence>
<feature type="transmembrane region" description="Helical" evidence="2">
    <location>
        <begin position="38"/>
        <end position="60"/>
    </location>
</feature>
<dbReference type="AlphaFoldDB" id="A0A6M8BJA7"/>
<organism evidence="3 4">
    <name type="scientific">Thermoleptolyngbya sichuanensis A183</name>
    <dbReference type="NCBI Taxonomy" id="2737172"/>
    <lineage>
        <taxon>Bacteria</taxon>
        <taxon>Bacillati</taxon>
        <taxon>Cyanobacteriota</taxon>
        <taxon>Cyanophyceae</taxon>
        <taxon>Oculatellales</taxon>
        <taxon>Oculatellaceae</taxon>
        <taxon>Thermoleptolyngbya</taxon>
        <taxon>Thermoleptolyngbya sichuanensis</taxon>
    </lineage>
</organism>
<proteinExistence type="predicted"/>
<keyword evidence="2" id="KW-0812">Transmembrane</keyword>
<keyword evidence="2" id="KW-1133">Transmembrane helix</keyword>
<keyword evidence="2" id="KW-0472">Membrane</keyword>
<evidence type="ECO:0000313" key="4">
    <source>
        <dbReference type="Proteomes" id="UP000505210"/>
    </source>
</evidence>
<accession>A0A6M8BJA7</accession>
<reference evidence="3 4" key="1">
    <citation type="submission" date="2020-05" db="EMBL/GenBank/DDBJ databases">
        <title>Complete genome sequence of of a novel Thermoleptolyngbya strain isolated from hot springs of Ganzi, Sichuan China.</title>
        <authorList>
            <person name="Tang J."/>
            <person name="Daroch M."/>
            <person name="Li L."/>
            <person name="Waleron K."/>
            <person name="Waleron M."/>
            <person name="Waleron M."/>
        </authorList>
    </citation>
    <scope>NUCLEOTIDE SEQUENCE [LARGE SCALE GENOMIC DNA]</scope>
    <source>
        <strain evidence="3 4">PKUAC-SCTA183</strain>
    </source>
</reference>
<evidence type="ECO:0000313" key="3">
    <source>
        <dbReference type="EMBL" id="QKD83163.1"/>
    </source>
</evidence>
<evidence type="ECO:0000256" key="2">
    <source>
        <dbReference type="SAM" id="Phobius"/>
    </source>
</evidence>
<dbReference type="EMBL" id="CP053661">
    <property type="protein sequence ID" value="QKD83163.1"/>
    <property type="molecule type" value="Genomic_DNA"/>
</dbReference>
<name>A0A6M8BJA7_9CYAN</name>
<dbReference type="RefSeq" id="WP_172356647.1">
    <property type="nucleotide sequence ID" value="NZ_CP053661.1"/>
</dbReference>
<keyword evidence="4" id="KW-1185">Reference proteome</keyword>
<sequence length="80" mass="8256">MFYTTDAPGLSIDATPDPSPFSVAERSSNPAEAEHGGWIGFAVLAMLMALGFAGLTFGSIKLAEGAILSQQSIVGPALMR</sequence>
<dbReference type="KEGG" id="theu:HPC62_14025"/>
<gene>
    <name evidence="3" type="ORF">HPC62_14025</name>
</gene>
<dbReference type="Proteomes" id="UP000505210">
    <property type="component" value="Chromosome"/>
</dbReference>